<dbReference type="CDD" id="cd00067">
    <property type="entry name" value="GAL4"/>
    <property type="match status" value="1"/>
</dbReference>
<name>A0A2T2N329_CORCC</name>
<evidence type="ECO:0000256" key="1">
    <source>
        <dbReference type="ARBA" id="ARBA00023242"/>
    </source>
</evidence>
<protein>
    <recommendedName>
        <fullName evidence="2">Zn(2)-C6 fungal-type domain-containing protein</fullName>
    </recommendedName>
</protein>
<proteinExistence type="predicted"/>
<dbReference type="InterPro" id="IPR001138">
    <property type="entry name" value="Zn2Cys6_DnaBD"/>
</dbReference>
<dbReference type="InterPro" id="IPR050797">
    <property type="entry name" value="Carb_Metab_Trans_Reg"/>
</dbReference>
<dbReference type="PROSITE" id="PS50048">
    <property type="entry name" value="ZN2_CY6_FUNGAL_2"/>
    <property type="match status" value="1"/>
</dbReference>
<evidence type="ECO:0000259" key="2">
    <source>
        <dbReference type="PROSITE" id="PS50048"/>
    </source>
</evidence>
<dbReference type="GO" id="GO:0000981">
    <property type="term" value="F:DNA-binding transcription factor activity, RNA polymerase II-specific"/>
    <property type="evidence" value="ECO:0007669"/>
    <property type="project" value="InterPro"/>
</dbReference>
<dbReference type="SMART" id="SM00066">
    <property type="entry name" value="GAL4"/>
    <property type="match status" value="1"/>
</dbReference>
<sequence>MSAAREERRKQSSTSGRQRTSAACDACRDRKVKCVFRPNETVCCTCQQLDIDCTRVKPRGKRGPKNRYVQALRSQTRSSTPAQDLATTSISPCSFEMNAPEDSHELTLELIAPMPILQQIISDWFGWIHPVAPIFQHDQIMDQIRRSAMNNSDSSFIILVSSICAATIASLRRRRGLYGTVTVEHCLDLAERLGLWSRKNPITLEGALAMYNFSSATHHEHGFDSPCAHRFSAGASIGVKYLIYHELEKMSFINQQILKRLYWLLFAGQCTSDMHGRPLLMLHHAHEQINSLIPLEVYDEEVSISDRTDTSSCGQVRRAPSYVPGLNALSRVFLIWQSSQATATQTMANLQEHIKRAQQALERLPPELTWKGHPSSPMGGETHHSPASEIGDFGTDVQIVNIKVTQLHVRSNLLEQMNTLAKTQNLLITPSIIVEERHRVVDELLEVLDAMPDEVFDANGYSIIPKIRDIGSALLDEVRTGNQGGNLQAGLNLDRLLKKLESLDVRPLGQDSYW</sequence>
<evidence type="ECO:0000313" key="4">
    <source>
        <dbReference type="Proteomes" id="UP000240883"/>
    </source>
</evidence>
<dbReference type="PANTHER" id="PTHR31668">
    <property type="entry name" value="GLUCOSE TRANSPORT TRANSCRIPTION REGULATOR RGT1-RELATED-RELATED"/>
    <property type="match status" value="1"/>
</dbReference>
<dbReference type="GO" id="GO:0008270">
    <property type="term" value="F:zinc ion binding"/>
    <property type="evidence" value="ECO:0007669"/>
    <property type="project" value="InterPro"/>
</dbReference>
<dbReference type="STRING" id="1448308.A0A2T2N329"/>
<dbReference type="OrthoDB" id="2534600at2759"/>
<dbReference type="AlphaFoldDB" id="A0A2T2N329"/>
<dbReference type="Gene3D" id="4.10.240.10">
    <property type="entry name" value="Zn(2)-C6 fungal-type DNA-binding domain"/>
    <property type="match status" value="1"/>
</dbReference>
<reference evidence="3 4" key="1">
    <citation type="journal article" date="2018" name="Front. Microbiol.">
        <title>Genome-Wide Analysis of Corynespora cassiicola Leaf Fall Disease Putative Effectors.</title>
        <authorList>
            <person name="Lopez D."/>
            <person name="Ribeiro S."/>
            <person name="Label P."/>
            <person name="Fumanal B."/>
            <person name="Venisse J.S."/>
            <person name="Kohler A."/>
            <person name="de Oliveira R.R."/>
            <person name="Labutti K."/>
            <person name="Lipzen A."/>
            <person name="Lail K."/>
            <person name="Bauer D."/>
            <person name="Ohm R.A."/>
            <person name="Barry K.W."/>
            <person name="Spatafora J."/>
            <person name="Grigoriev I.V."/>
            <person name="Martin F.M."/>
            <person name="Pujade-Renaud V."/>
        </authorList>
    </citation>
    <scope>NUCLEOTIDE SEQUENCE [LARGE SCALE GENOMIC DNA]</scope>
    <source>
        <strain evidence="3 4">Philippines</strain>
    </source>
</reference>
<dbReference type="InterPro" id="IPR036864">
    <property type="entry name" value="Zn2-C6_fun-type_DNA-bd_sf"/>
</dbReference>
<organism evidence="3 4">
    <name type="scientific">Corynespora cassiicola Philippines</name>
    <dbReference type="NCBI Taxonomy" id="1448308"/>
    <lineage>
        <taxon>Eukaryota</taxon>
        <taxon>Fungi</taxon>
        <taxon>Dikarya</taxon>
        <taxon>Ascomycota</taxon>
        <taxon>Pezizomycotina</taxon>
        <taxon>Dothideomycetes</taxon>
        <taxon>Pleosporomycetidae</taxon>
        <taxon>Pleosporales</taxon>
        <taxon>Corynesporascaceae</taxon>
        <taxon>Corynespora</taxon>
    </lineage>
</organism>
<keyword evidence="1" id="KW-0539">Nucleus</keyword>
<gene>
    <name evidence="3" type="ORF">BS50DRAFT_508056</name>
</gene>
<feature type="domain" description="Zn(2)-C6 fungal-type" evidence="2">
    <location>
        <begin position="23"/>
        <end position="55"/>
    </location>
</feature>
<keyword evidence="4" id="KW-1185">Reference proteome</keyword>
<dbReference type="CDD" id="cd12148">
    <property type="entry name" value="fungal_TF_MHR"/>
    <property type="match status" value="1"/>
</dbReference>
<dbReference type="SUPFAM" id="SSF57701">
    <property type="entry name" value="Zn2/Cys6 DNA-binding domain"/>
    <property type="match status" value="1"/>
</dbReference>
<dbReference type="Proteomes" id="UP000240883">
    <property type="component" value="Unassembled WGS sequence"/>
</dbReference>
<dbReference type="EMBL" id="KZ678154">
    <property type="protein sequence ID" value="PSN59656.1"/>
    <property type="molecule type" value="Genomic_DNA"/>
</dbReference>
<accession>A0A2T2N329</accession>
<dbReference type="PROSITE" id="PS00463">
    <property type="entry name" value="ZN2_CY6_FUNGAL_1"/>
    <property type="match status" value="1"/>
</dbReference>
<evidence type="ECO:0000313" key="3">
    <source>
        <dbReference type="EMBL" id="PSN59656.1"/>
    </source>
</evidence>